<dbReference type="InterPro" id="IPR007231">
    <property type="entry name" value="Nucleoporin_int_Nup93/Nic96"/>
</dbReference>
<dbReference type="AlphaFoldDB" id="A0A9P4SK16"/>
<feature type="compositionally biased region" description="Low complexity" evidence="4">
    <location>
        <begin position="238"/>
        <end position="256"/>
    </location>
</feature>
<dbReference type="GO" id="GO:0016973">
    <property type="term" value="P:poly(A)+ mRNA export from nucleus"/>
    <property type="evidence" value="ECO:0007669"/>
    <property type="project" value="TreeGrafter"/>
</dbReference>
<dbReference type="GO" id="GO:0005643">
    <property type="term" value="C:nuclear pore"/>
    <property type="evidence" value="ECO:0007669"/>
    <property type="project" value="InterPro"/>
</dbReference>
<comment type="subcellular location">
    <subcellularLocation>
        <location evidence="1">Nucleus envelope</location>
    </subcellularLocation>
</comment>
<feature type="compositionally biased region" description="Gly residues" evidence="4">
    <location>
        <begin position="1"/>
        <end position="13"/>
    </location>
</feature>
<feature type="region of interest" description="Disordered" evidence="4">
    <location>
        <begin position="1"/>
        <end position="180"/>
    </location>
</feature>
<feature type="compositionally biased region" description="Polar residues" evidence="4">
    <location>
        <begin position="74"/>
        <end position="123"/>
    </location>
</feature>
<keyword evidence="6" id="KW-1185">Reference proteome</keyword>
<comment type="similarity">
    <text evidence="2">Belongs to the nucleoporin interacting component (NIC) family.</text>
</comment>
<feature type="compositionally biased region" description="Gly residues" evidence="4">
    <location>
        <begin position="49"/>
        <end position="69"/>
    </location>
</feature>
<accession>A0A9P4SK16</accession>
<feature type="compositionally biased region" description="Low complexity" evidence="4">
    <location>
        <begin position="445"/>
        <end position="454"/>
    </location>
</feature>
<evidence type="ECO:0000313" key="5">
    <source>
        <dbReference type="EMBL" id="KAF2843260.1"/>
    </source>
</evidence>
<feature type="region of interest" description="Disordered" evidence="4">
    <location>
        <begin position="423"/>
        <end position="503"/>
    </location>
</feature>
<feature type="compositionally biased region" description="Polar residues" evidence="4">
    <location>
        <begin position="474"/>
        <end position="491"/>
    </location>
</feature>
<organism evidence="5 6">
    <name type="scientific">Patellaria atrata CBS 101060</name>
    <dbReference type="NCBI Taxonomy" id="1346257"/>
    <lineage>
        <taxon>Eukaryota</taxon>
        <taxon>Fungi</taxon>
        <taxon>Dikarya</taxon>
        <taxon>Ascomycota</taxon>
        <taxon>Pezizomycotina</taxon>
        <taxon>Dothideomycetes</taxon>
        <taxon>Dothideomycetes incertae sedis</taxon>
        <taxon>Patellariales</taxon>
        <taxon>Patellariaceae</taxon>
        <taxon>Patellaria</taxon>
    </lineage>
</organism>
<evidence type="ECO:0000256" key="1">
    <source>
        <dbReference type="ARBA" id="ARBA00004259"/>
    </source>
</evidence>
<dbReference type="GO" id="GO:0006606">
    <property type="term" value="P:protein import into nucleus"/>
    <property type="evidence" value="ECO:0007669"/>
    <property type="project" value="TreeGrafter"/>
</dbReference>
<dbReference type="PANTHER" id="PTHR11225">
    <property type="entry name" value="NUCLEAR PORE COMPLEX PROTEIN NUP93 NUCLEOPORIN NUP93 DEAD EYE PROTEIN"/>
    <property type="match status" value="1"/>
</dbReference>
<sequence>MSLFGNLGGGTSKPGGNLFGNLSTPATTAQSTGGLFGAANTGTQQQNSGFGGLGGGQQQQQSGFGGSFGNLGNATSSAPQQPSTGTSTLFSNLGGAAQQNTGASSGSSLFSNLGTSQPQQHSGTTGGGAFSNLGTSQTPAQEQKPALGGSLFGGLGTSQPQQQQTAQGSNLFPSLGQPKPAASGGLFSGLGASTVQTPASTGALFGGLGTNNAPATSAPAASNSLFGSMGGIGRPMEQQQQQQQVPQQAQDGTQAQNVPGTSSYFDHLLERSKKRQNQENAGSFLGDLPTLQLGLGDIARKVRNLGTGGPSASQARAGDVKTHYLLAASGVQTGAALRDLNNLNAQTNVPVPTGISGLDTDIDGYLSNLQTQSTLDLIAEGLEQSKRDFDAFLEENVQMEWDAQRRRIYEHFGLAKSEDYSGAGISGIGEDDRGAFGKSSRRGRPLGSSGMSGSTFGASLGRSVLGGPVGRASTRGNKSFTDVSTKSSEGQSFGEDPHQRNKQEKYAEKVKELNLHRLQDLVFPLLTQFAEAESQPGLDNVAKLDDAYRALIEITGENPDIQRPSDPGAIRERQYFDEYLDESPNSARSISIRKRILNGSRRFLEKQFFNRVRETILKSREEAKLGGVPTDTHRIKAYVRLRAARKELGSDVEKLQKIEDDYCWVLVFYLLRCGLVLEAVQYVKDNERAFKSLSRNFYNYLLAFYKSTDGRIESATQRKIENEYQSQAKNAEQNIDPYRQACYKIIGRCDLGKRSLEGINQGLDDWLWLQFALAREVSRVEEAAGDFFGLEDLRSDIKEIGARHFAPGNDQEAGGYSVYFYLQILCGMFEQAVAYLYPHNYVAAVHFAIGLTFYGLLRVSNWTVSESELLTFTTKQQPQLNFGRMLGVYTRDFRTAKAEAATDYLTLICLNADLRGEAGRLQVDLCHAALRELVLETREFALLLGDLGINGQRIKGAIEQRLKLLGLSDQDDFLKSITINAASVADDSGRITDAVLLYHLAGEYDNVVSIINRSLSDALSLDLGEDHIRLEPLKPRTTASAQQTKQADYSLSLTAVDDPVILAKNMISFYDRDAGYFSRISTANRAACGVLLDMSRARALVAQHKWIEAVDLITKLELLPLTARGSIPQIRAHAQNFNALQPVVARNVGNLLMWAIACCGRRREELLGEGGWEDVPSRRALADELLGKARDLMVFVGLVRYKLPPRVFEALARAGQDLGGL</sequence>
<dbReference type="GO" id="GO:0017056">
    <property type="term" value="F:structural constituent of nuclear pore"/>
    <property type="evidence" value="ECO:0007669"/>
    <property type="project" value="InterPro"/>
</dbReference>
<gene>
    <name evidence="5" type="ORF">M501DRAFT_994126</name>
</gene>
<keyword evidence="3" id="KW-0539">Nucleus</keyword>
<evidence type="ECO:0000256" key="3">
    <source>
        <dbReference type="ARBA" id="ARBA00023242"/>
    </source>
</evidence>
<feature type="compositionally biased region" description="Polar residues" evidence="4">
    <location>
        <begin position="20"/>
        <end position="33"/>
    </location>
</feature>
<dbReference type="OrthoDB" id="203824at2759"/>
<evidence type="ECO:0000256" key="4">
    <source>
        <dbReference type="SAM" id="MobiDB-lite"/>
    </source>
</evidence>
<name>A0A9P4SK16_9PEZI</name>
<protein>
    <submittedName>
        <fullName evidence="5">NIC-domain-containing protein</fullName>
    </submittedName>
</protein>
<dbReference type="Pfam" id="PF04097">
    <property type="entry name" value="Nic96"/>
    <property type="match status" value="1"/>
</dbReference>
<reference evidence="5" key="1">
    <citation type="journal article" date="2020" name="Stud. Mycol.">
        <title>101 Dothideomycetes genomes: a test case for predicting lifestyles and emergence of pathogens.</title>
        <authorList>
            <person name="Haridas S."/>
            <person name="Albert R."/>
            <person name="Binder M."/>
            <person name="Bloem J."/>
            <person name="Labutti K."/>
            <person name="Salamov A."/>
            <person name="Andreopoulos B."/>
            <person name="Baker S."/>
            <person name="Barry K."/>
            <person name="Bills G."/>
            <person name="Bluhm B."/>
            <person name="Cannon C."/>
            <person name="Castanera R."/>
            <person name="Culley D."/>
            <person name="Daum C."/>
            <person name="Ezra D."/>
            <person name="Gonzalez J."/>
            <person name="Henrissat B."/>
            <person name="Kuo A."/>
            <person name="Liang C."/>
            <person name="Lipzen A."/>
            <person name="Lutzoni F."/>
            <person name="Magnuson J."/>
            <person name="Mondo S."/>
            <person name="Nolan M."/>
            <person name="Ohm R."/>
            <person name="Pangilinan J."/>
            <person name="Park H.-J."/>
            <person name="Ramirez L."/>
            <person name="Alfaro M."/>
            <person name="Sun H."/>
            <person name="Tritt A."/>
            <person name="Yoshinaga Y."/>
            <person name="Zwiers L.-H."/>
            <person name="Turgeon B."/>
            <person name="Goodwin S."/>
            <person name="Spatafora J."/>
            <person name="Crous P."/>
            <person name="Grigoriev I."/>
        </authorList>
    </citation>
    <scope>NUCLEOTIDE SEQUENCE</scope>
    <source>
        <strain evidence="5">CBS 101060</strain>
    </source>
</reference>
<dbReference type="EMBL" id="MU006089">
    <property type="protein sequence ID" value="KAF2843260.1"/>
    <property type="molecule type" value="Genomic_DNA"/>
</dbReference>
<evidence type="ECO:0000256" key="2">
    <source>
        <dbReference type="ARBA" id="ARBA00010186"/>
    </source>
</evidence>
<feature type="compositionally biased region" description="Low complexity" evidence="4">
    <location>
        <begin position="157"/>
        <end position="169"/>
    </location>
</feature>
<feature type="region of interest" description="Disordered" evidence="4">
    <location>
        <begin position="216"/>
        <end position="261"/>
    </location>
</feature>
<evidence type="ECO:0000313" key="6">
    <source>
        <dbReference type="Proteomes" id="UP000799429"/>
    </source>
</evidence>
<proteinExistence type="inferred from homology"/>
<comment type="caution">
    <text evidence="5">The sequence shown here is derived from an EMBL/GenBank/DDBJ whole genome shotgun (WGS) entry which is preliminary data.</text>
</comment>
<dbReference type="Proteomes" id="UP000799429">
    <property type="component" value="Unassembled WGS sequence"/>
</dbReference>
<dbReference type="PANTHER" id="PTHR11225:SF4">
    <property type="entry name" value="NUCLEAR PORE COMPLEX PROTEIN NUP93"/>
    <property type="match status" value="1"/>
</dbReference>
<feature type="compositionally biased region" description="Polar residues" evidence="4">
    <location>
        <begin position="132"/>
        <end position="141"/>
    </location>
</feature>